<comment type="caution">
    <text evidence="2">The sequence shown here is derived from an EMBL/GenBank/DDBJ whole genome shotgun (WGS) entry which is preliminary data.</text>
</comment>
<gene>
    <name evidence="2" type="ORF">CDAR_73111</name>
</gene>
<evidence type="ECO:0000313" key="2">
    <source>
        <dbReference type="EMBL" id="GIY74840.1"/>
    </source>
</evidence>
<keyword evidence="3" id="KW-1185">Reference proteome</keyword>
<organism evidence="2 3">
    <name type="scientific">Caerostris darwini</name>
    <dbReference type="NCBI Taxonomy" id="1538125"/>
    <lineage>
        <taxon>Eukaryota</taxon>
        <taxon>Metazoa</taxon>
        <taxon>Ecdysozoa</taxon>
        <taxon>Arthropoda</taxon>
        <taxon>Chelicerata</taxon>
        <taxon>Arachnida</taxon>
        <taxon>Araneae</taxon>
        <taxon>Araneomorphae</taxon>
        <taxon>Entelegynae</taxon>
        <taxon>Araneoidea</taxon>
        <taxon>Araneidae</taxon>
        <taxon>Caerostris</taxon>
    </lineage>
</organism>
<dbReference type="EMBL" id="BPLQ01013794">
    <property type="protein sequence ID" value="GIY74840.1"/>
    <property type="molecule type" value="Genomic_DNA"/>
</dbReference>
<name>A0AAV4VYA3_9ARAC</name>
<evidence type="ECO:0000256" key="1">
    <source>
        <dbReference type="SAM" id="SignalP"/>
    </source>
</evidence>
<proteinExistence type="predicted"/>
<feature type="chain" id="PRO_5043887412" evidence="1">
    <location>
        <begin position="25"/>
        <end position="137"/>
    </location>
</feature>
<feature type="signal peptide" evidence="1">
    <location>
        <begin position="1"/>
        <end position="24"/>
    </location>
</feature>
<reference evidence="2 3" key="1">
    <citation type="submission" date="2021-06" db="EMBL/GenBank/DDBJ databases">
        <title>Caerostris darwini draft genome.</title>
        <authorList>
            <person name="Kono N."/>
            <person name="Arakawa K."/>
        </authorList>
    </citation>
    <scope>NUCLEOTIDE SEQUENCE [LARGE SCALE GENOMIC DNA]</scope>
</reference>
<keyword evidence="1" id="KW-0732">Signal</keyword>
<evidence type="ECO:0000313" key="3">
    <source>
        <dbReference type="Proteomes" id="UP001054837"/>
    </source>
</evidence>
<sequence length="137" mass="15620">MEKLNRRALLVLVLCVFLTVAVETKDNEKKEGGEEQCKKIAASLVIRWFFRFKSRAFSLSVVEVGAVLGHFCVSHLFGLYTHPSAHIHTCVLMLISHKHSTAHIHSYTVLRVSTYTFLRSDPHVRSFSDIPRAFFCT</sequence>
<dbReference type="Proteomes" id="UP001054837">
    <property type="component" value="Unassembled WGS sequence"/>
</dbReference>
<dbReference type="AlphaFoldDB" id="A0AAV4VYA3"/>
<accession>A0AAV4VYA3</accession>
<protein>
    <submittedName>
        <fullName evidence="2">Uncharacterized protein</fullName>
    </submittedName>
</protein>